<dbReference type="Proteomes" id="UP000652761">
    <property type="component" value="Unassembled WGS sequence"/>
</dbReference>
<name>A0A843URG7_COLES</name>
<reference evidence="1" key="1">
    <citation type="submission" date="2017-07" db="EMBL/GenBank/DDBJ databases">
        <title>Taro Niue Genome Assembly and Annotation.</title>
        <authorList>
            <person name="Atibalentja N."/>
            <person name="Keating K."/>
            <person name="Fields C.J."/>
        </authorList>
    </citation>
    <scope>NUCLEOTIDE SEQUENCE</scope>
    <source>
        <strain evidence="1">Niue_2</strain>
        <tissue evidence="1">Leaf</tissue>
    </source>
</reference>
<accession>A0A843URG7</accession>
<evidence type="ECO:0000313" key="2">
    <source>
        <dbReference type="Proteomes" id="UP000652761"/>
    </source>
</evidence>
<dbReference type="AlphaFoldDB" id="A0A843URG7"/>
<organism evidence="1 2">
    <name type="scientific">Colocasia esculenta</name>
    <name type="common">Wild taro</name>
    <name type="synonym">Arum esculentum</name>
    <dbReference type="NCBI Taxonomy" id="4460"/>
    <lineage>
        <taxon>Eukaryota</taxon>
        <taxon>Viridiplantae</taxon>
        <taxon>Streptophyta</taxon>
        <taxon>Embryophyta</taxon>
        <taxon>Tracheophyta</taxon>
        <taxon>Spermatophyta</taxon>
        <taxon>Magnoliopsida</taxon>
        <taxon>Liliopsida</taxon>
        <taxon>Araceae</taxon>
        <taxon>Aroideae</taxon>
        <taxon>Colocasieae</taxon>
        <taxon>Colocasia</taxon>
    </lineage>
</organism>
<evidence type="ECO:0000313" key="1">
    <source>
        <dbReference type="EMBL" id="MQL88882.1"/>
    </source>
</evidence>
<dbReference type="EMBL" id="NMUH01001098">
    <property type="protein sequence ID" value="MQL88882.1"/>
    <property type="molecule type" value="Genomic_DNA"/>
</dbReference>
<comment type="caution">
    <text evidence="1">The sequence shown here is derived from an EMBL/GenBank/DDBJ whole genome shotgun (WGS) entry which is preliminary data.</text>
</comment>
<keyword evidence="2" id="KW-1185">Reference proteome</keyword>
<protein>
    <submittedName>
        <fullName evidence="1">Uncharacterized protein</fullName>
    </submittedName>
</protein>
<gene>
    <name evidence="1" type="ORF">Taro_021470</name>
</gene>
<proteinExistence type="predicted"/>
<sequence>MFSGSFSITLGESDSSTKINPIIVNHIRMRCCQRLKCCPANFAGIMDMSTFGLRVTDDDAILNDIFYKTVVKTVGIIHFTWRQNIHNPYSASIATQYKFA</sequence>